<proteinExistence type="predicted"/>
<dbReference type="EMBL" id="JAEIOS010000015">
    <property type="protein sequence ID" value="MBI8990207.1"/>
    <property type="molecule type" value="Genomic_DNA"/>
</dbReference>
<comment type="caution">
    <text evidence="2">The sequence shown here is derived from an EMBL/GenBank/DDBJ whole genome shotgun (WGS) entry which is preliminary data.</text>
</comment>
<sequence>MLTITAGLATDFIGAARGVNQVWVTDITEHPTREGKLYFCAAKATLSNRIVGYSAAPPMSSRLAVTTPNTAVAPRQINRRSVTGCIVHSDRGSRFRSRRYRRLLVRPGLKGSLGRATAGDDAAMESLFSLLQRQVS</sequence>
<dbReference type="Proteomes" id="UP000645966">
    <property type="component" value="Unassembled WGS sequence"/>
</dbReference>
<dbReference type="RefSeq" id="WP_198739224.1">
    <property type="nucleotide sequence ID" value="NZ_JAEIOS010000015.1"/>
</dbReference>
<name>A0A934I0X1_9CORY</name>
<dbReference type="PANTHER" id="PTHR46889:SF4">
    <property type="entry name" value="TRANSPOSASE INSO FOR INSERTION SEQUENCE ELEMENT IS911B-RELATED"/>
    <property type="match status" value="1"/>
</dbReference>
<keyword evidence="3" id="KW-1185">Reference proteome</keyword>
<evidence type="ECO:0000313" key="2">
    <source>
        <dbReference type="EMBL" id="MBI8990207.1"/>
    </source>
</evidence>
<dbReference type="PROSITE" id="PS50994">
    <property type="entry name" value="INTEGRASE"/>
    <property type="match status" value="1"/>
</dbReference>
<feature type="domain" description="Integrase catalytic" evidence="1">
    <location>
        <begin position="13"/>
        <end position="136"/>
    </location>
</feature>
<dbReference type="GO" id="GO:0003676">
    <property type="term" value="F:nucleic acid binding"/>
    <property type="evidence" value="ECO:0007669"/>
    <property type="project" value="InterPro"/>
</dbReference>
<dbReference type="InterPro" id="IPR050900">
    <property type="entry name" value="Transposase_IS3/IS150/IS904"/>
</dbReference>
<accession>A0A934I0X1</accession>
<protein>
    <submittedName>
        <fullName evidence="2">DDE-type integrase/transposase/recombinase</fullName>
    </submittedName>
</protein>
<dbReference type="PANTHER" id="PTHR46889">
    <property type="entry name" value="TRANSPOSASE INSF FOR INSERTION SEQUENCE IS3B-RELATED"/>
    <property type="match status" value="1"/>
</dbReference>
<dbReference type="SUPFAM" id="SSF53098">
    <property type="entry name" value="Ribonuclease H-like"/>
    <property type="match status" value="1"/>
</dbReference>
<evidence type="ECO:0000313" key="3">
    <source>
        <dbReference type="Proteomes" id="UP000645966"/>
    </source>
</evidence>
<dbReference type="AlphaFoldDB" id="A0A934I0X1"/>
<dbReference type="InterPro" id="IPR001584">
    <property type="entry name" value="Integrase_cat-core"/>
</dbReference>
<dbReference type="InterPro" id="IPR036397">
    <property type="entry name" value="RNaseH_sf"/>
</dbReference>
<organism evidence="2 3">
    <name type="scientific">Corynebacterium meridianum</name>
    <dbReference type="NCBI Taxonomy" id="2765363"/>
    <lineage>
        <taxon>Bacteria</taxon>
        <taxon>Bacillati</taxon>
        <taxon>Actinomycetota</taxon>
        <taxon>Actinomycetes</taxon>
        <taxon>Mycobacteriales</taxon>
        <taxon>Corynebacteriaceae</taxon>
        <taxon>Corynebacterium</taxon>
    </lineage>
</organism>
<gene>
    <name evidence="2" type="ORF">JDV75_10635</name>
</gene>
<dbReference type="GO" id="GO:0015074">
    <property type="term" value="P:DNA integration"/>
    <property type="evidence" value="ECO:0007669"/>
    <property type="project" value="InterPro"/>
</dbReference>
<evidence type="ECO:0000259" key="1">
    <source>
        <dbReference type="PROSITE" id="PS50994"/>
    </source>
</evidence>
<reference evidence="2" key="1">
    <citation type="submission" date="2020-12" db="EMBL/GenBank/DDBJ databases">
        <title>Genome public.</title>
        <authorList>
            <person name="Sun Q."/>
        </authorList>
    </citation>
    <scope>NUCLEOTIDE SEQUENCE</scope>
    <source>
        <strain evidence="2">CCM 8863</strain>
    </source>
</reference>
<dbReference type="InterPro" id="IPR012337">
    <property type="entry name" value="RNaseH-like_sf"/>
</dbReference>
<dbReference type="Gene3D" id="3.30.420.10">
    <property type="entry name" value="Ribonuclease H-like superfamily/Ribonuclease H"/>
    <property type="match status" value="1"/>
</dbReference>
<dbReference type="Pfam" id="PF00665">
    <property type="entry name" value="rve"/>
    <property type="match status" value="1"/>
</dbReference>